<evidence type="ECO:0000313" key="3">
    <source>
        <dbReference type="Proteomes" id="UP000809273"/>
    </source>
</evidence>
<sequence length="267" mass="29372">MKKVPAIPFLSILILSFCVIAPAAKSLRVEELGIGGGKPSSVYNDYEKGEPFDLAWRISYRDKDIGYSISRFSSSSGGELKEDGVKKFIIDLGVITVLYSERTSTTWNGSGLIVSFTSTIDVNGSVERRLFRRDEMGTGTLKIIKGNKIKEVSHAKDEFDFISGDLYLRGFQDRSGDVTYRIMSLIDGKINSNSCTFIGMEKVNGTKGTEECAKIDIKGKKGGGIFLINDIGIAVYFKVQFPLGHFSFTPVDLAEAEKALMNKLPSE</sequence>
<reference evidence="2" key="1">
    <citation type="journal article" date="2021" name="Environ. Microbiol.">
        <title>Genomic characterization of three novel Desulfobacterota classes expand the metabolic and phylogenetic diversity of the phylum.</title>
        <authorList>
            <person name="Murphy C.L."/>
            <person name="Biggerstaff J."/>
            <person name="Eichhorn A."/>
            <person name="Ewing E."/>
            <person name="Shahan R."/>
            <person name="Soriano D."/>
            <person name="Stewart S."/>
            <person name="VanMol K."/>
            <person name="Walker R."/>
            <person name="Walters P."/>
            <person name="Elshahed M.S."/>
            <person name="Youssef N.H."/>
        </authorList>
    </citation>
    <scope>NUCLEOTIDE SEQUENCE</scope>
    <source>
        <strain evidence="2">Zod_Metabat.24</strain>
    </source>
</reference>
<gene>
    <name evidence="2" type="ORF">JW984_09760</name>
</gene>
<feature type="signal peptide" evidence="1">
    <location>
        <begin position="1"/>
        <end position="23"/>
    </location>
</feature>
<keyword evidence="1" id="KW-0732">Signal</keyword>
<dbReference type="Proteomes" id="UP000809273">
    <property type="component" value="Unassembled WGS sequence"/>
</dbReference>
<comment type="caution">
    <text evidence="2">The sequence shown here is derived from an EMBL/GenBank/DDBJ whole genome shotgun (WGS) entry which is preliminary data.</text>
</comment>
<evidence type="ECO:0000256" key="1">
    <source>
        <dbReference type="SAM" id="SignalP"/>
    </source>
</evidence>
<protein>
    <recommendedName>
        <fullName evidence="4">DUF3108 domain-containing protein</fullName>
    </recommendedName>
</protein>
<dbReference type="EMBL" id="JAFGIX010000049">
    <property type="protein sequence ID" value="MBN1573466.1"/>
    <property type="molecule type" value="Genomic_DNA"/>
</dbReference>
<accession>A0A9D8PMS3</accession>
<dbReference type="AlphaFoldDB" id="A0A9D8PMS3"/>
<organism evidence="2 3">
    <name type="scientific">Candidatus Zymogenus saltonus</name>
    <dbReference type="NCBI Taxonomy" id="2844893"/>
    <lineage>
        <taxon>Bacteria</taxon>
        <taxon>Deltaproteobacteria</taxon>
        <taxon>Candidatus Zymogenia</taxon>
        <taxon>Candidatus Zymogeniales</taxon>
        <taxon>Candidatus Zymogenaceae</taxon>
        <taxon>Candidatus Zymogenus</taxon>
    </lineage>
</organism>
<evidence type="ECO:0000313" key="2">
    <source>
        <dbReference type="EMBL" id="MBN1573466.1"/>
    </source>
</evidence>
<name>A0A9D8PMS3_9DELT</name>
<proteinExistence type="predicted"/>
<feature type="chain" id="PRO_5038996808" description="DUF3108 domain-containing protein" evidence="1">
    <location>
        <begin position="24"/>
        <end position="267"/>
    </location>
</feature>
<evidence type="ECO:0008006" key="4">
    <source>
        <dbReference type="Google" id="ProtNLM"/>
    </source>
</evidence>
<reference evidence="2" key="2">
    <citation type="submission" date="2021-01" db="EMBL/GenBank/DDBJ databases">
        <authorList>
            <person name="Hahn C.R."/>
            <person name="Youssef N.H."/>
            <person name="Elshahed M."/>
        </authorList>
    </citation>
    <scope>NUCLEOTIDE SEQUENCE</scope>
    <source>
        <strain evidence="2">Zod_Metabat.24</strain>
    </source>
</reference>